<sequence>MQLLHLSPELLKPIIDNVIKREGIRGAVHYRLVCKTFGSYIMDSCIGSASKLAFASLRKDSVYKHLLHHYGGAILSKKVLRSGEKLQDKDKIYSENLQLSSFAQQLVTYILEQQWSSIQGREKLRDGYTLAICNVVMTLDTEAFQECLIGIYQPEAGELWSLKKMEPALAAAVGDMDTLRRTLTLPGLLTPHYNLFPGILHAAIASNQTGVLNFVLDFVLTNVRGKRESGSWDEMRDHARAISDALKMAIQHHKNHAATMILEFISNFDVLEGSLTLHFEDNLIKHSMQFGNIEFLDKALAYCSIFRSMEKEFVYKNPNILVSASQIGNAFRTGHSQVLRQLLDYGKLDPNHFDYYWDERQRKVHRLLANETPLEAAMNGHRYDLARVLLTHGADVNGTAQLKKIDKCKTGGPGKTALYYAADRGDIQAVQFLLAHKADPVVSKEDNTKSPRHVASQSRWRKCAFLLDIAAREGNEATLRSDTWRQYKDYLDSQREDYPYS</sequence>
<dbReference type="PANTHER" id="PTHR24133:SF40">
    <property type="entry name" value="ANKYRIN REPEAT DOMAIN 44"/>
    <property type="match status" value="1"/>
</dbReference>
<dbReference type="PROSITE" id="PS50297">
    <property type="entry name" value="ANK_REP_REGION"/>
    <property type="match status" value="2"/>
</dbReference>
<dbReference type="OrthoDB" id="341259at2759"/>
<comment type="caution">
    <text evidence="2">The sequence shown here is derived from an EMBL/GenBank/DDBJ whole genome shotgun (WGS) entry which is preliminary data.</text>
</comment>
<dbReference type="SUPFAM" id="SSF48403">
    <property type="entry name" value="Ankyrin repeat"/>
    <property type="match status" value="1"/>
</dbReference>
<dbReference type="PANTHER" id="PTHR24133">
    <property type="entry name" value="ANKYRIN DOMAIN-CONTAINING"/>
    <property type="match status" value="1"/>
</dbReference>
<dbReference type="SMART" id="SM00248">
    <property type="entry name" value="ANK"/>
    <property type="match status" value="3"/>
</dbReference>
<keyword evidence="1" id="KW-0040">ANK repeat</keyword>
<dbReference type="Proteomes" id="UP001140560">
    <property type="component" value="Unassembled WGS sequence"/>
</dbReference>
<dbReference type="Gene3D" id="1.25.40.20">
    <property type="entry name" value="Ankyrin repeat-containing domain"/>
    <property type="match status" value="1"/>
</dbReference>
<evidence type="ECO:0000313" key="2">
    <source>
        <dbReference type="EMBL" id="KAJ4365550.1"/>
    </source>
</evidence>
<organism evidence="2 3">
    <name type="scientific">Neocucurbitaria cava</name>
    <dbReference type="NCBI Taxonomy" id="798079"/>
    <lineage>
        <taxon>Eukaryota</taxon>
        <taxon>Fungi</taxon>
        <taxon>Dikarya</taxon>
        <taxon>Ascomycota</taxon>
        <taxon>Pezizomycotina</taxon>
        <taxon>Dothideomycetes</taxon>
        <taxon>Pleosporomycetidae</taxon>
        <taxon>Pleosporales</taxon>
        <taxon>Pleosporineae</taxon>
        <taxon>Cucurbitariaceae</taxon>
        <taxon>Neocucurbitaria</taxon>
    </lineage>
</organism>
<evidence type="ECO:0000256" key="1">
    <source>
        <dbReference type="PROSITE-ProRule" id="PRU00023"/>
    </source>
</evidence>
<name>A0A9W8Y1S2_9PLEO</name>
<dbReference type="PROSITE" id="PS50088">
    <property type="entry name" value="ANK_REPEAT"/>
    <property type="match status" value="2"/>
</dbReference>
<keyword evidence="3" id="KW-1185">Reference proteome</keyword>
<dbReference type="AlphaFoldDB" id="A0A9W8Y1S2"/>
<dbReference type="InterPro" id="IPR036770">
    <property type="entry name" value="Ankyrin_rpt-contain_sf"/>
</dbReference>
<feature type="repeat" description="ANK" evidence="1">
    <location>
        <begin position="413"/>
        <end position="445"/>
    </location>
</feature>
<accession>A0A9W8Y1S2</accession>
<evidence type="ECO:0000313" key="3">
    <source>
        <dbReference type="Proteomes" id="UP001140560"/>
    </source>
</evidence>
<gene>
    <name evidence="2" type="ORF">N0V83_008169</name>
</gene>
<feature type="repeat" description="ANK" evidence="1">
    <location>
        <begin position="369"/>
        <end position="401"/>
    </location>
</feature>
<dbReference type="InterPro" id="IPR052391">
    <property type="entry name" value="E3_Ligase-Neurotoxin"/>
</dbReference>
<reference evidence="2" key="1">
    <citation type="submission" date="2022-10" db="EMBL/GenBank/DDBJ databases">
        <title>Tapping the CABI collections for fungal endophytes: first genome assemblies for Collariella, Neodidymelliopsis, Ascochyta clinopodiicola, Didymella pomorum, Didymosphaeria variabile, Neocosmospora piperis and Neocucurbitaria cava.</title>
        <authorList>
            <person name="Hill R."/>
        </authorList>
    </citation>
    <scope>NUCLEOTIDE SEQUENCE</scope>
    <source>
        <strain evidence="2">IMI 356814</strain>
    </source>
</reference>
<dbReference type="EMBL" id="JAPEUY010000015">
    <property type="protein sequence ID" value="KAJ4365550.1"/>
    <property type="molecule type" value="Genomic_DNA"/>
</dbReference>
<dbReference type="InterPro" id="IPR002110">
    <property type="entry name" value="Ankyrin_rpt"/>
</dbReference>
<proteinExistence type="predicted"/>
<evidence type="ECO:0008006" key="4">
    <source>
        <dbReference type="Google" id="ProtNLM"/>
    </source>
</evidence>
<protein>
    <recommendedName>
        <fullName evidence="4">Ankyrin repeat protein</fullName>
    </recommendedName>
</protein>
<dbReference type="Pfam" id="PF13637">
    <property type="entry name" value="Ank_4"/>
    <property type="match status" value="1"/>
</dbReference>